<proteinExistence type="predicted"/>
<evidence type="ECO:0000313" key="2">
    <source>
        <dbReference type="Proteomes" id="UP001054945"/>
    </source>
</evidence>
<name>A0AAV4Y3B3_CAEEX</name>
<gene>
    <name evidence="1" type="ORF">CEXT_533061</name>
</gene>
<organism evidence="1 2">
    <name type="scientific">Caerostris extrusa</name>
    <name type="common">Bark spider</name>
    <name type="synonym">Caerostris bankana</name>
    <dbReference type="NCBI Taxonomy" id="172846"/>
    <lineage>
        <taxon>Eukaryota</taxon>
        <taxon>Metazoa</taxon>
        <taxon>Ecdysozoa</taxon>
        <taxon>Arthropoda</taxon>
        <taxon>Chelicerata</taxon>
        <taxon>Arachnida</taxon>
        <taxon>Araneae</taxon>
        <taxon>Araneomorphae</taxon>
        <taxon>Entelegynae</taxon>
        <taxon>Araneoidea</taxon>
        <taxon>Araneidae</taxon>
        <taxon>Caerostris</taxon>
    </lineage>
</organism>
<dbReference type="Proteomes" id="UP001054945">
    <property type="component" value="Unassembled WGS sequence"/>
</dbReference>
<dbReference type="EMBL" id="BPLR01001191">
    <property type="protein sequence ID" value="GIZ00670.1"/>
    <property type="molecule type" value="Genomic_DNA"/>
</dbReference>
<comment type="caution">
    <text evidence="1">The sequence shown here is derived from an EMBL/GenBank/DDBJ whole genome shotgun (WGS) entry which is preliminary data.</text>
</comment>
<accession>A0AAV4Y3B3</accession>
<sequence length="116" mass="13298">MLTLKNSLEVLSVQCSTTFAIGIFVSHYLLKNKMGTEEHPHPFSLDHKSPATRQTHLSFSTTKATCNGFYIQKRILLTLNVLSYPERTVLEIGFASFTKAFSRRVLCQIEKYHIYL</sequence>
<protein>
    <submittedName>
        <fullName evidence="1">Uncharacterized protein</fullName>
    </submittedName>
</protein>
<dbReference type="AlphaFoldDB" id="A0AAV4Y3B3"/>
<evidence type="ECO:0000313" key="1">
    <source>
        <dbReference type="EMBL" id="GIZ00670.1"/>
    </source>
</evidence>
<reference evidence="1 2" key="1">
    <citation type="submission" date="2021-06" db="EMBL/GenBank/DDBJ databases">
        <title>Caerostris extrusa draft genome.</title>
        <authorList>
            <person name="Kono N."/>
            <person name="Arakawa K."/>
        </authorList>
    </citation>
    <scope>NUCLEOTIDE SEQUENCE [LARGE SCALE GENOMIC DNA]</scope>
</reference>
<keyword evidence="2" id="KW-1185">Reference proteome</keyword>